<dbReference type="PANTHER" id="PTHR32294:SF0">
    <property type="entry name" value="DNA POLYMERASE III SUBUNIT ALPHA"/>
    <property type="match status" value="1"/>
</dbReference>
<dbReference type="GO" id="GO:0003887">
    <property type="term" value="F:DNA-directed DNA polymerase activity"/>
    <property type="evidence" value="ECO:0007669"/>
    <property type="project" value="UniProtKB-KW"/>
</dbReference>
<dbReference type="SMART" id="SM00481">
    <property type="entry name" value="POLIIIAc"/>
    <property type="match status" value="1"/>
</dbReference>
<reference evidence="8" key="2">
    <citation type="journal article" date="2021" name="PeerJ">
        <title>Extensive microbial diversity within the chicken gut microbiome revealed by metagenomics and culture.</title>
        <authorList>
            <person name="Gilroy R."/>
            <person name="Ravi A."/>
            <person name="Getino M."/>
            <person name="Pursley I."/>
            <person name="Horton D.L."/>
            <person name="Alikhan N.F."/>
            <person name="Baker D."/>
            <person name="Gharbi K."/>
            <person name="Hall N."/>
            <person name="Watson M."/>
            <person name="Adriaenssens E.M."/>
            <person name="Foster-Nyarko E."/>
            <person name="Jarju S."/>
            <person name="Secka A."/>
            <person name="Antonio M."/>
            <person name="Oren A."/>
            <person name="Chaudhuri R.R."/>
            <person name="La Ragione R."/>
            <person name="Hildebrand F."/>
            <person name="Pallen M.J."/>
        </authorList>
    </citation>
    <scope>NUCLEOTIDE SEQUENCE</scope>
    <source>
        <strain evidence="8">11159</strain>
    </source>
</reference>
<dbReference type="EC" id="2.7.7.7" evidence="1"/>
<evidence type="ECO:0000256" key="6">
    <source>
        <dbReference type="ARBA" id="ARBA00049244"/>
    </source>
</evidence>
<dbReference type="GO" id="GO:0008408">
    <property type="term" value="F:3'-5' exonuclease activity"/>
    <property type="evidence" value="ECO:0007669"/>
    <property type="project" value="InterPro"/>
</dbReference>
<evidence type="ECO:0000259" key="7">
    <source>
        <dbReference type="SMART" id="SM00481"/>
    </source>
</evidence>
<dbReference type="PANTHER" id="PTHR32294">
    <property type="entry name" value="DNA POLYMERASE III SUBUNIT ALPHA"/>
    <property type="match status" value="1"/>
</dbReference>
<evidence type="ECO:0000256" key="3">
    <source>
        <dbReference type="ARBA" id="ARBA00022695"/>
    </source>
</evidence>
<dbReference type="EMBL" id="JADIMY010000081">
    <property type="protein sequence ID" value="MBO8427717.1"/>
    <property type="molecule type" value="Genomic_DNA"/>
</dbReference>
<dbReference type="NCBIfam" id="TIGR00594">
    <property type="entry name" value="polc"/>
    <property type="match status" value="1"/>
</dbReference>
<sequence>MDFIPLHIYSGYSFLNSGILFKDLANDAIKKGYKILGLSDLNVLYGFPLFNKTLTSNSLTPIFGVDLYIDNNLFTLYVKSELGYQNLCYISTFLEKKGGFCNDFEEIKDYLGDLICVISSKKSKCFKTINDNLFKEFLFKIKNYFNDFYIGIEIYSQEDKTKASLIEEFASLYSIPLIAFPFIQYLNKGDELRVKILKAISKDTAIETIEGEVSSEYYLRTNEEYHLLYKESYINELSNLVKKINFNFSIKRGELLHYTENLNISSKDLLKNKILKSLKAHNIDLNKETKYRNRLNKEFLIIDKMGYCDYFLIVQDYVNYAKDRDIPIGPGRGSAAGSLIAYLLGITEVDPLKFSDLLFERFLNPERKSMPDIDIDFSDLRRDEVINYIISKYGRNRTARVIAFQTIGAKQALRDVGRVFHYPTSDIDQLSKAIPNNFKQGKYTLDDCLVIPAFNNLIKDEHNKEIFLKAKMIEGFPRQKGLHAAGVIINNKSLLTSLPLTILDENTYVTQYEKDYLEEQGFLKMDLLGLTALSTIDNTLKLIKKYKNIDLKMSDIPFDDQDALTLIRENKTMGIFQLDTGPASRGISYIKPTSFNDIVDLLALDRPGPSEQIPLYSARKEGKLKINYLDNSLIPILKNTYGIIVYQEQIMQIARVFAGFSLSEADIFRRAISKKHLNDLENIKEKFFKGAIKQGHKKETISQIFDLILKFASYGFNKSHSVAYAMISTRMAYLKAHYPLEYYCAILESQYGSNDLKFSKYITEIKRMKITILNPNINKSSLRFTICNDALLLPLLNISGFPSKVSISIIEERNKHGLFKDFLDFVIRMSYTKDKITELQLNKLIDAGCFDTFNINRATLKASTTDALQYASTCIYKEGNLLDDFGLSFNYTYKEENKEEKMEKEYEALGVLISDSPFSNLKINPKIKLTDFDKLIKDKECIIIGLISQVKTVQIKKGLHKGEIMAFVDIYNEVMDNITVTVFSELYTKLINILTKDQIILIRGKLEIDKNDKRSFLASNIVKAEDYSYE</sequence>
<dbReference type="InterPro" id="IPR041931">
    <property type="entry name" value="DNA_pol3_alpha_thumb_dom"/>
</dbReference>
<dbReference type="AlphaFoldDB" id="A0A9D9GXC0"/>
<dbReference type="Pfam" id="PF14579">
    <property type="entry name" value="HHH_6"/>
    <property type="match status" value="1"/>
</dbReference>
<accession>A0A9D9GXC0</accession>
<dbReference type="Pfam" id="PF07733">
    <property type="entry name" value="DNA_pol3_alpha"/>
    <property type="match status" value="1"/>
</dbReference>
<feature type="domain" description="Polymerase/histidinol phosphatase N-terminal" evidence="7">
    <location>
        <begin position="4"/>
        <end position="71"/>
    </location>
</feature>
<reference evidence="8" key="1">
    <citation type="submission" date="2020-10" db="EMBL/GenBank/DDBJ databases">
        <authorList>
            <person name="Gilroy R."/>
        </authorList>
    </citation>
    <scope>NUCLEOTIDE SEQUENCE</scope>
    <source>
        <strain evidence="8">11159</strain>
    </source>
</reference>
<dbReference type="InterPro" id="IPR003141">
    <property type="entry name" value="Pol/His_phosphatase_N"/>
</dbReference>
<dbReference type="InterPro" id="IPR029460">
    <property type="entry name" value="DNAPol_HHH"/>
</dbReference>
<dbReference type="CDD" id="cd07431">
    <property type="entry name" value="PHP_PolIIIA"/>
    <property type="match status" value="1"/>
</dbReference>
<evidence type="ECO:0000256" key="5">
    <source>
        <dbReference type="ARBA" id="ARBA00022932"/>
    </source>
</evidence>
<dbReference type="InterPro" id="IPR011708">
    <property type="entry name" value="DNA_pol3_alpha_NTPase_dom"/>
</dbReference>
<evidence type="ECO:0000256" key="1">
    <source>
        <dbReference type="ARBA" id="ARBA00012417"/>
    </source>
</evidence>
<evidence type="ECO:0000313" key="9">
    <source>
        <dbReference type="Proteomes" id="UP000823613"/>
    </source>
</evidence>
<organism evidence="8 9">
    <name type="scientific">Candidatus Onthovivens merdipullorum</name>
    <dbReference type="NCBI Taxonomy" id="2840889"/>
    <lineage>
        <taxon>Bacteria</taxon>
        <taxon>Bacillati</taxon>
        <taxon>Bacillota</taxon>
        <taxon>Bacilli</taxon>
        <taxon>Bacillales</taxon>
        <taxon>Candidatus Onthovivens</taxon>
    </lineage>
</organism>
<evidence type="ECO:0000256" key="4">
    <source>
        <dbReference type="ARBA" id="ARBA00022705"/>
    </source>
</evidence>
<dbReference type="Pfam" id="PF17657">
    <property type="entry name" value="DNA_pol3_finger"/>
    <property type="match status" value="1"/>
</dbReference>
<dbReference type="Gene3D" id="3.20.20.140">
    <property type="entry name" value="Metal-dependent hydrolases"/>
    <property type="match status" value="1"/>
</dbReference>
<gene>
    <name evidence="8" type="ORF">IAC58_04095</name>
</gene>
<evidence type="ECO:0000256" key="2">
    <source>
        <dbReference type="ARBA" id="ARBA00022679"/>
    </source>
</evidence>
<dbReference type="Gene3D" id="1.10.150.870">
    <property type="match status" value="1"/>
</dbReference>
<dbReference type="Proteomes" id="UP000823613">
    <property type="component" value="Unassembled WGS sequence"/>
</dbReference>
<dbReference type="Pfam" id="PF02811">
    <property type="entry name" value="PHP"/>
    <property type="match status" value="1"/>
</dbReference>
<keyword evidence="4" id="KW-0235">DNA replication</keyword>
<keyword evidence="3" id="KW-0548">Nucleotidyltransferase</keyword>
<dbReference type="CDD" id="cd04485">
    <property type="entry name" value="DnaE_OBF"/>
    <property type="match status" value="1"/>
</dbReference>
<keyword evidence="2" id="KW-0808">Transferase</keyword>
<comment type="caution">
    <text evidence="8">The sequence shown here is derived from an EMBL/GenBank/DDBJ whole genome shotgun (WGS) entry which is preliminary data.</text>
</comment>
<dbReference type="SUPFAM" id="SSF89550">
    <property type="entry name" value="PHP domain-like"/>
    <property type="match status" value="1"/>
</dbReference>
<proteinExistence type="predicted"/>
<dbReference type="InterPro" id="IPR004013">
    <property type="entry name" value="PHP_dom"/>
</dbReference>
<protein>
    <recommendedName>
        <fullName evidence="1">DNA-directed DNA polymerase</fullName>
        <ecNumber evidence="1">2.7.7.7</ecNumber>
    </recommendedName>
</protein>
<evidence type="ECO:0000313" key="8">
    <source>
        <dbReference type="EMBL" id="MBO8427717.1"/>
    </source>
</evidence>
<dbReference type="Gene3D" id="1.10.10.1600">
    <property type="entry name" value="Bacterial DNA polymerase III alpha subunit, thumb domain"/>
    <property type="match status" value="1"/>
</dbReference>
<comment type="catalytic activity">
    <reaction evidence="6">
        <text>DNA(n) + a 2'-deoxyribonucleoside 5'-triphosphate = DNA(n+1) + diphosphate</text>
        <dbReference type="Rhea" id="RHEA:22508"/>
        <dbReference type="Rhea" id="RHEA-COMP:17339"/>
        <dbReference type="Rhea" id="RHEA-COMP:17340"/>
        <dbReference type="ChEBI" id="CHEBI:33019"/>
        <dbReference type="ChEBI" id="CHEBI:61560"/>
        <dbReference type="ChEBI" id="CHEBI:173112"/>
        <dbReference type="EC" id="2.7.7.7"/>
    </reaction>
</comment>
<dbReference type="InterPro" id="IPR040982">
    <property type="entry name" value="DNA_pol3_finger"/>
</dbReference>
<name>A0A9D9GXC0_9BACL</name>
<keyword evidence="5" id="KW-0239">DNA-directed DNA polymerase</keyword>
<dbReference type="GO" id="GO:0006260">
    <property type="term" value="P:DNA replication"/>
    <property type="evidence" value="ECO:0007669"/>
    <property type="project" value="UniProtKB-KW"/>
</dbReference>
<dbReference type="InterPro" id="IPR016195">
    <property type="entry name" value="Pol/histidinol_Pase-like"/>
</dbReference>
<dbReference type="InterPro" id="IPR004805">
    <property type="entry name" value="DnaE2/DnaE/PolC"/>
</dbReference>